<dbReference type="OrthoDB" id="2087343at2"/>
<dbReference type="eggNOG" id="ENOG502ZU7W">
    <property type="taxonomic scope" value="Bacteria"/>
</dbReference>
<evidence type="ECO:0000313" key="2">
    <source>
        <dbReference type="Proteomes" id="UP000010473"/>
    </source>
</evidence>
<dbReference type="Proteomes" id="UP000010473">
    <property type="component" value="Chromosome"/>
</dbReference>
<name>K9XQZ0_STAC7</name>
<dbReference type="STRING" id="111780.Sta7437_1381"/>
<sequence length="147" mass="17202">MTHRFLLEPGNWSFDGYWLEKNKIPSPVQGITVITWKQQNWFTMVSKLVLGDNYQEEIALKYKGHLDSEGKYYTYVLQHSLWGRVEGEGWIGPTSIIQCYWLIGATQRHTGFDTFYRLNEDTYHFSGGILAGHHLKNTMEVTLKRQI</sequence>
<dbReference type="KEGG" id="scs:Sta7437_1381"/>
<organism evidence="1 2">
    <name type="scientific">Stanieria cyanosphaera (strain ATCC 29371 / PCC 7437)</name>
    <dbReference type="NCBI Taxonomy" id="111780"/>
    <lineage>
        <taxon>Bacteria</taxon>
        <taxon>Bacillati</taxon>
        <taxon>Cyanobacteriota</taxon>
        <taxon>Cyanophyceae</taxon>
        <taxon>Pleurocapsales</taxon>
        <taxon>Dermocarpellaceae</taxon>
        <taxon>Stanieria</taxon>
    </lineage>
</organism>
<evidence type="ECO:0000313" key="1">
    <source>
        <dbReference type="EMBL" id="AFZ34948.1"/>
    </source>
</evidence>
<protein>
    <submittedName>
        <fullName evidence="1">Uncharacterized protein</fullName>
    </submittedName>
</protein>
<keyword evidence="2" id="KW-1185">Reference proteome</keyword>
<proteinExistence type="predicted"/>
<dbReference type="EMBL" id="CP003653">
    <property type="protein sequence ID" value="AFZ34948.1"/>
    <property type="molecule type" value="Genomic_DNA"/>
</dbReference>
<dbReference type="HOGENOM" id="CLU_1776527_0_0_3"/>
<reference evidence="2" key="1">
    <citation type="journal article" date="2013" name="Proc. Natl. Acad. Sci. U.S.A.">
        <title>Improving the coverage of the cyanobacterial phylum using diversity-driven genome sequencing.</title>
        <authorList>
            <person name="Shih P.M."/>
            <person name="Wu D."/>
            <person name="Latifi A."/>
            <person name="Axen S.D."/>
            <person name="Fewer D.P."/>
            <person name="Talla E."/>
            <person name="Calteau A."/>
            <person name="Cai F."/>
            <person name="Tandeau de Marsac N."/>
            <person name="Rippka R."/>
            <person name="Herdman M."/>
            <person name="Sivonen K."/>
            <person name="Coursin T."/>
            <person name="Laurent T."/>
            <person name="Goodwin L."/>
            <person name="Nolan M."/>
            <person name="Davenport K.W."/>
            <person name="Han C.S."/>
            <person name="Rubin E.M."/>
            <person name="Eisen J.A."/>
            <person name="Woyke T."/>
            <person name="Gugger M."/>
            <person name="Kerfeld C.A."/>
        </authorList>
    </citation>
    <scope>NUCLEOTIDE SEQUENCE [LARGE SCALE GENOMIC DNA]</scope>
    <source>
        <strain evidence="2">ATCC 29371 / PCC 7437</strain>
    </source>
</reference>
<gene>
    <name evidence="1" type="ordered locus">Sta7437_1381</name>
</gene>
<dbReference type="RefSeq" id="WP_015192620.1">
    <property type="nucleotide sequence ID" value="NC_019748.1"/>
</dbReference>
<dbReference type="AlphaFoldDB" id="K9XQZ0"/>
<accession>K9XQZ0</accession>